<comment type="caution">
    <text evidence="2">The sequence shown here is derived from an EMBL/GenBank/DDBJ whole genome shotgun (WGS) entry which is preliminary data.</text>
</comment>
<protein>
    <submittedName>
        <fullName evidence="2">Uncharacterized protein</fullName>
    </submittedName>
</protein>
<keyword evidence="1" id="KW-0812">Transmembrane</keyword>
<sequence length="78" mass="8704">MNRARRPAFLRSVMNDGKVHGLFVIQIGYGLFYVVGNITAIKKPENVGVEDPVHLAMILITLTDGQGRSSLQKLEVFY</sequence>
<dbReference type="AlphaFoldDB" id="A0A841L234"/>
<keyword evidence="3" id="KW-1185">Reference proteome</keyword>
<keyword evidence="1" id="KW-0472">Membrane</keyword>
<dbReference type="EMBL" id="JACHEN010000021">
    <property type="protein sequence ID" value="MBB6217222.1"/>
    <property type="molecule type" value="Genomic_DNA"/>
</dbReference>
<dbReference type="Proteomes" id="UP000579281">
    <property type="component" value="Unassembled WGS sequence"/>
</dbReference>
<accession>A0A841L234</accession>
<evidence type="ECO:0000313" key="2">
    <source>
        <dbReference type="EMBL" id="MBB6217222.1"/>
    </source>
</evidence>
<proteinExistence type="predicted"/>
<evidence type="ECO:0000256" key="1">
    <source>
        <dbReference type="SAM" id="Phobius"/>
    </source>
</evidence>
<feature type="transmembrane region" description="Helical" evidence="1">
    <location>
        <begin position="21"/>
        <end position="41"/>
    </location>
</feature>
<reference evidence="2 3" key="1">
    <citation type="submission" date="2020-08" db="EMBL/GenBank/DDBJ databases">
        <title>Genomic Encyclopedia of Type Strains, Phase IV (KMG-IV): sequencing the most valuable type-strain genomes for metagenomic binning, comparative biology and taxonomic classification.</title>
        <authorList>
            <person name="Goeker M."/>
        </authorList>
    </citation>
    <scope>NUCLEOTIDE SEQUENCE [LARGE SCALE GENOMIC DNA]</scope>
    <source>
        <strain evidence="2 3">DSM 103526</strain>
    </source>
</reference>
<organism evidence="2 3">
    <name type="scientific">Anaerosolibacter carboniphilus</name>
    <dbReference type="NCBI Taxonomy" id="1417629"/>
    <lineage>
        <taxon>Bacteria</taxon>
        <taxon>Bacillati</taxon>
        <taxon>Bacillota</taxon>
        <taxon>Clostridia</taxon>
        <taxon>Peptostreptococcales</taxon>
        <taxon>Thermotaleaceae</taxon>
        <taxon>Anaerosolibacter</taxon>
    </lineage>
</organism>
<gene>
    <name evidence="2" type="ORF">HNQ80_003341</name>
</gene>
<name>A0A841L234_9FIRM</name>
<evidence type="ECO:0000313" key="3">
    <source>
        <dbReference type="Proteomes" id="UP000579281"/>
    </source>
</evidence>
<keyword evidence="1" id="KW-1133">Transmembrane helix</keyword>